<dbReference type="Proteomes" id="UP000007431">
    <property type="component" value="Unassembled WGS sequence"/>
</dbReference>
<evidence type="ECO:0000256" key="4">
    <source>
        <dbReference type="ARBA" id="ARBA00022771"/>
    </source>
</evidence>
<evidence type="ECO:0000256" key="9">
    <source>
        <dbReference type="PIRSR" id="PIRSR628651-51"/>
    </source>
</evidence>
<proteinExistence type="inferred from homology"/>
<feature type="region of interest" description="Disordered" evidence="12">
    <location>
        <begin position="168"/>
        <end position="214"/>
    </location>
</feature>
<evidence type="ECO:0000259" key="13">
    <source>
        <dbReference type="PROSITE" id="PS50016"/>
    </source>
</evidence>
<evidence type="ECO:0000256" key="2">
    <source>
        <dbReference type="ARBA" id="ARBA00010210"/>
    </source>
</evidence>
<feature type="compositionally biased region" description="Acidic residues" evidence="12">
    <location>
        <begin position="18"/>
        <end position="39"/>
    </location>
</feature>
<evidence type="ECO:0000256" key="7">
    <source>
        <dbReference type="ARBA" id="ARBA00023242"/>
    </source>
</evidence>
<dbReference type="InterPro" id="IPR001965">
    <property type="entry name" value="Znf_PHD"/>
</dbReference>
<feature type="binding site" evidence="9">
    <location>
        <position position="428"/>
    </location>
    <ligand>
        <name>Zn(2+)</name>
        <dbReference type="ChEBI" id="CHEBI:29105"/>
        <label>1</label>
    </ligand>
</feature>
<dbReference type="GO" id="GO:0008270">
    <property type="term" value="F:zinc ion binding"/>
    <property type="evidence" value="ECO:0007669"/>
    <property type="project" value="UniProtKB-KW"/>
</dbReference>
<evidence type="ECO:0000313" key="15">
    <source>
        <dbReference type="Proteomes" id="UP000007431"/>
    </source>
</evidence>
<reference evidence="14 15" key="1">
    <citation type="journal article" date="2010" name="Nat. Biotechnol.">
        <title>Genome sequence of the model mushroom Schizophyllum commune.</title>
        <authorList>
            <person name="Ohm R.A."/>
            <person name="de Jong J.F."/>
            <person name="Lugones L.G."/>
            <person name="Aerts A."/>
            <person name="Kothe E."/>
            <person name="Stajich J.E."/>
            <person name="de Vries R.P."/>
            <person name="Record E."/>
            <person name="Levasseur A."/>
            <person name="Baker S.E."/>
            <person name="Bartholomew K.A."/>
            <person name="Coutinho P.M."/>
            <person name="Erdmann S."/>
            <person name="Fowler T.J."/>
            <person name="Gathman A.C."/>
            <person name="Lombard V."/>
            <person name="Henrissat B."/>
            <person name="Knabe N."/>
            <person name="Kuees U."/>
            <person name="Lilly W.W."/>
            <person name="Lindquist E."/>
            <person name="Lucas S."/>
            <person name="Magnuson J.K."/>
            <person name="Piumi F."/>
            <person name="Raudaskoski M."/>
            <person name="Salamov A."/>
            <person name="Schmutz J."/>
            <person name="Schwarze F.W.M.R."/>
            <person name="vanKuyk P.A."/>
            <person name="Horton J.S."/>
            <person name="Grigoriev I.V."/>
            <person name="Woesten H.A.B."/>
        </authorList>
    </citation>
    <scope>NUCLEOTIDE SEQUENCE [LARGE SCALE GENOMIC DNA]</scope>
    <source>
        <strain evidence="15">H4-8 / FGSC 9210</strain>
    </source>
</reference>
<dbReference type="OMA" id="KEREVWD"/>
<dbReference type="RefSeq" id="XP_003035071.1">
    <property type="nucleotide sequence ID" value="XM_003035025.1"/>
</dbReference>
<feature type="compositionally biased region" description="Acidic residues" evidence="12">
    <location>
        <begin position="315"/>
        <end position="329"/>
    </location>
</feature>
<dbReference type="SMART" id="SM01408">
    <property type="entry name" value="ING"/>
    <property type="match status" value="1"/>
</dbReference>
<evidence type="ECO:0000256" key="12">
    <source>
        <dbReference type="SAM" id="MobiDB-lite"/>
    </source>
</evidence>
<keyword evidence="5 9" id="KW-0862">Zinc</keyword>
<dbReference type="HOGENOM" id="CLU_031900_8_1_1"/>
<dbReference type="CDD" id="cd16859">
    <property type="entry name" value="ING_ING4_5"/>
    <property type="match status" value="1"/>
</dbReference>
<evidence type="ECO:0000256" key="5">
    <source>
        <dbReference type="ARBA" id="ARBA00022833"/>
    </source>
</evidence>
<feature type="domain" description="PHD-type" evidence="13">
    <location>
        <begin position="401"/>
        <end position="452"/>
    </location>
</feature>
<feature type="binding site" evidence="9">
    <location>
        <position position="449"/>
    </location>
    <ligand>
        <name>Zn(2+)</name>
        <dbReference type="ChEBI" id="CHEBI:29105"/>
        <label>2</label>
    </ligand>
</feature>
<protein>
    <recommendedName>
        <fullName evidence="11">Chromatin modification-related protein</fullName>
    </recommendedName>
</protein>
<dbReference type="Pfam" id="PF00628">
    <property type="entry name" value="PHD"/>
    <property type="match status" value="1"/>
</dbReference>
<feature type="binding site" evidence="9">
    <location>
        <position position="446"/>
    </location>
    <ligand>
        <name>Zn(2+)</name>
        <dbReference type="ChEBI" id="CHEBI:29105"/>
        <label>2</label>
    </ligand>
</feature>
<dbReference type="InParanoid" id="D8PW80"/>
<dbReference type="PANTHER" id="PTHR10333:SF42">
    <property type="entry name" value="INHIBITOR OF GROWTH PROTEIN 5"/>
    <property type="match status" value="1"/>
</dbReference>
<dbReference type="PROSITE" id="PS50016">
    <property type="entry name" value="ZF_PHD_2"/>
    <property type="match status" value="1"/>
</dbReference>
<dbReference type="GO" id="GO:0006355">
    <property type="term" value="P:regulation of DNA-templated transcription"/>
    <property type="evidence" value="ECO:0007669"/>
    <property type="project" value="TreeGrafter"/>
</dbReference>
<feature type="site" description="Histone H3K4me3 binding" evidence="8">
    <location>
        <position position="403"/>
    </location>
</feature>
<evidence type="ECO:0000256" key="10">
    <source>
        <dbReference type="PROSITE-ProRule" id="PRU00146"/>
    </source>
</evidence>
<evidence type="ECO:0000256" key="3">
    <source>
        <dbReference type="ARBA" id="ARBA00022723"/>
    </source>
</evidence>
<feature type="binding site" evidence="9">
    <location>
        <position position="422"/>
    </location>
    <ligand>
        <name>Zn(2+)</name>
        <dbReference type="ChEBI" id="CHEBI:29105"/>
        <label>2</label>
    </ligand>
</feature>
<feature type="compositionally biased region" description="Basic and acidic residues" evidence="12">
    <location>
        <begin position="65"/>
        <end position="75"/>
    </location>
</feature>
<feature type="site" description="Histone H3K4me3 binding" evidence="8">
    <location>
        <position position="426"/>
    </location>
</feature>
<dbReference type="InterPro" id="IPR028651">
    <property type="entry name" value="ING_fam"/>
</dbReference>
<accession>D8PW80</accession>
<feature type="binding site" evidence="9">
    <location>
        <position position="431"/>
    </location>
    <ligand>
        <name>Zn(2+)</name>
        <dbReference type="ChEBI" id="CHEBI:29105"/>
        <label>1</label>
    </ligand>
</feature>
<comment type="subcellular location">
    <subcellularLocation>
        <location evidence="1 11">Nucleus</location>
    </subcellularLocation>
</comment>
<keyword evidence="3 9" id="KW-0479">Metal-binding</keyword>
<name>D8PW80_SCHCM</name>
<dbReference type="GO" id="GO:0006325">
    <property type="term" value="P:chromatin organization"/>
    <property type="evidence" value="ECO:0007669"/>
    <property type="project" value="UniProtKB-KW"/>
</dbReference>
<dbReference type="CDD" id="cd15505">
    <property type="entry name" value="PHD_ING"/>
    <property type="match status" value="1"/>
</dbReference>
<organism evidence="15">
    <name type="scientific">Schizophyllum commune (strain H4-8 / FGSC 9210)</name>
    <name type="common">Split gill fungus</name>
    <dbReference type="NCBI Taxonomy" id="578458"/>
    <lineage>
        <taxon>Eukaryota</taxon>
        <taxon>Fungi</taxon>
        <taxon>Dikarya</taxon>
        <taxon>Basidiomycota</taxon>
        <taxon>Agaricomycotina</taxon>
        <taxon>Agaricomycetes</taxon>
        <taxon>Agaricomycetidae</taxon>
        <taxon>Agaricales</taxon>
        <taxon>Schizophyllaceae</taxon>
        <taxon>Schizophyllum</taxon>
    </lineage>
</organism>
<feature type="binding site" evidence="9">
    <location>
        <position position="406"/>
    </location>
    <ligand>
        <name>Zn(2+)</name>
        <dbReference type="ChEBI" id="CHEBI:29105"/>
        <label>1</label>
    </ligand>
</feature>
<dbReference type="eggNOG" id="KOG1973">
    <property type="taxonomic scope" value="Eukaryota"/>
</dbReference>
<feature type="site" description="Histone H3K4me3 binding" evidence="8">
    <location>
        <position position="418"/>
    </location>
</feature>
<evidence type="ECO:0000313" key="14">
    <source>
        <dbReference type="EMBL" id="EFJ00169.1"/>
    </source>
</evidence>
<dbReference type="InterPro" id="IPR024610">
    <property type="entry name" value="ING_N_histone-binding"/>
</dbReference>
<dbReference type="SUPFAM" id="SSF57903">
    <property type="entry name" value="FYVE/PHD zinc finger"/>
    <property type="match status" value="1"/>
</dbReference>
<evidence type="ECO:0000256" key="1">
    <source>
        <dbReference type="ARBA" id="ARBA00004123"/>
    </source>
</evidence>
<evidence type="ECO:0000256" key="8">
    <source>
        <dbReference type="PIRSR" id="PIRSR628651-50"/>
    </source>
</evidence>
<dbReference type="GeneID" id="9587694"/>
<dbReference type="SMART" id="SM00249">
    <property type="entry name" value="PHD"/>
    <property type="match status" value="1"/>
</dbReference>
<feature type="site" description="Histone H3K4me3 binding" evidence="8">
    <location>
        <position position="414"/>
    </location>
</feature>
<keyword evidence="6 11" id="KW-0156">Chromatin regulator</keyword>
<dbReference type="InterPro" id="IPR011011">
    <property type="entry name" value="Znf_FYVE_PHD"/>
</dbReference>
<dbReference type="PANTHER" id="PTHR10333">
    <property type="entry name" value="INHIBITOR OF GROWTH PROTEIN"/>
    <property type="match status" value="1"/>
</dbReference>
<feature type="compositionally biased region" description="Basic residues" evidence="12">
    <location>
        <begin position="463"/>
        <end position="474"/>
    </location>
</feature>
<dbReference type="InterPro" id="IPR013083">
    <property type="entry name" value="Znf_RING/FYVE/PHD"/>
</dbReference>
<dbReference type="OrthoDB" id="5411773at2759"/>
<comment type="subunit">
    <text evidence="11">Component of an histone acetyltransferase complex. Interacts with H3K4me3 and to a lesser extent with H3K4me2.</text>
</comment>
<dbReference type="GO" id="GO:0000785">
    <property type="term" value="C:chromatin"/>
    <property type="evidence" value="ECO:0007669"/>
    <property type="project" value="UniProtKB-ARBA"/>
</dbReference>
<dbReference type="Gene3D" id="3.30.40.10">
    <property type="entry name" value="Zinc/RING finger domain, C3HC4 (zinc finger)"/>
    <property type="match status" value="1"/>
</dbReference>
<feature type="region of interest" description="Disordered" evidence="12">
    <location>
        <begin position="451"/>
        <end position="474"/>
    </location>
</feature>
<dbReference type="InterPro" id="IPR019786">
    <property type="entry name" value="Zinc_finger_PHD-type_CS"/>
</dbReference>
<feature type="compositionally biased region" description="Basic residues" evidence="12">
    <location>
        <begin position="343"/>
        <end position="360"/>
    </location>
</feature>
<evidence type="ECO:0000256" key="6">
    <source>
        <dbReference type="ARBA" id="ARBA00022853"/>
    </source>
</evidence>
<dbReference type="VEuPathDB" id="FungiDB:SCHCODRAFT_02606858"/>
<dbReference type="AlphaFoldDB" id="D8PW80"/>
<comment type="function">
    <text evidence="11">Component of an histone acetyltransferase complex.</text>
</comment>
<dbReference type="GO" id="GO:0005634">
    <property type="term" value="C:nucleus"/>
    <property type="evidence" value="ECO:0007669"/>
    <property type="project" value="UniProtKB-SubCell"/>
</dbReference>
<feature type="binding site" evidence="9">
    <location>
        <position position="404"/>
    </location>
    <ligand>
        <name>Zn(2+)</name>
        <dbReference type="ChEBI" id="CHEBI:29105"/>
        <label>1</label>
    </ligand>
</feature>
<dbReference type="InterPro" id="IPR019787">
    <property type="entry name" value="Znf_PHD-finger"/>
</dbReference>
<dbReference type="EMBL" id="GL377303">
    <property type="protein sequence ID" value="EFJ00169.1"/>
    <property type="molecule type" value="Genomic_DNA"/>
</dbReference>
<feature type="binding site" evidence="9">
    <location>
        <position position="417"/>
    </location>
    <ligand>
        <name>Zn(2+)</name>
        <dbReference type="ChEBI" id="CHEBI:29105"/>
        <label>2</label>
    </ligand>
</feature>
<dbReference type="PROSITE" id="PS01359">
    <property type="entry name" value="ZF_PHD_1"/>
    <property type="match status" value="1"/>
</dbReference>
<dbReference type="Gene3D" id="6.10.140.1740">
    <property type="match status" value="1"/>
</dbReference>
<sequence>MTRRKSLRGAAAPASESEAGEPMEEDTVNGDEVQGEETPELTTGSGEATTPREGSPMNVDGQSPDEERAEREQQLWEAFRDEYFETIEQMPLHLQRQFTLMKELEQQAHSYEEDLLPTLRKYIARRHELAGVPSPSPVPVEMATNSPPSAIPSRLSEQPSQLLRRSISRPPLTNGVSTSSIPITPLRRPTLEGLSTPRTPTPFGIPPERTKPPQTTRQMLSHLAWLSEEIVHASEEKVHIAQAAYDSVVRHIRLIDQAIKEQEESITLGVRPGTRLAPVLLPDAPQLVRPTFRESMSPGVVQDPLAQDLELDGAEPAENEQEQDTEADAEGSAQPQDGTVQKPKPRRHRPRLSMPKRKKKAEPVPAPIPVEEPATVTAPKTTSRPKKLTLLPASTELVDEPVYCVCRGISAGTMVACDSPDCSKEWFHLACVGLAEQPAEEEPWYCPACRISPNNSQAPKPRPPPRQRNRKRRR</sequence>
<feature type="region of interest" description="Disordered" evidence="12">
    <location>
        <begin position="1"/>
        <end position="75"/>
    </location>
</feature>
<gene>
    <name evidence="14" type="ORF">SCHCODRAFT_232456</name>
</gene>
<keyword evidence="15" id="KW-1185">Reference proteome</keyword>
<evidence type="ECO:0000256" key="11">
    <source>
        <dbReference type="RuleBase" id="RU361213"/>
    </source>
</evidence>
<keyword evidence="4 10" id="KW-0863">Zinc-finger</keyword>
<dbReference type="Pfam" id="PF12998">
    <property type="entry name" value="ING"/>
    <property type="match status" value="2"/>
</dbReference>
<feature type="region of interest" description="Disordered" evidence="12">
    <location>
        <begin position="315"/>
        <end position="383"/>
    </location>
</feature>
<dbReference type="STRING" id="578458.D8PW80"/>
<keyword evidence="7 11" id="KW-0539">Nucleus</keyword>
<comment type="domain">
    <text evidence="11">The PHD-type zinc finger mediates the binding to H3K4me3.</text>
</comment>
<comment type="similarity">
    <text evidence="2 11">Belongs to the ING family.</text>
</comment>
<dbReference type="KEGG" id="scm:SCHCO_02606858"/>